<reference evidence="2" key="1">
    <citation type="submission" date="2021-02" db="EMBL/GenBank/DDBJ databases">
        <authorList>
            <person name="Nowell W R."/>
        </authorList>
    </citation>
    <scope>NUCLEOTIDE SEQUENCE</scope>
</reference>
<dbReference type="EMBL" id="CAJOBP010063415">
    <property type="protein sequence ID" value="CAF4858990.1"/>
    <property type="molecule type" value="Genomic_DNA"/>
</dbReference>
<dbReference type="EMBL" id="CAJOBP010063411">
    <property type="protein sequence ID" value="CAF4858972.1"/>
    <property type="molecule type" value="Genomic_DNA"/>
</dbReference>
<comment type="caution">
    <text evidence="2">The sequence shown here is derived from an EMBL/GenBank/DDBJ whole genome shotgun (WGS) entry which is preliminary data.</text>
</comment>
<organism evidence="2 3">
    <name type="scientific">Rotaria socialis</name>
    <dbReference type="NCBI Taxonomy" id="392032"/>
    <lineage>
        <taxon>Eukaryota</taxon>
        <taxon>Metazoa</taxon>
        <taxon>Spiralia</taxon>
        <taxon>Gnathifera</taxon>
        <taxon>Rotifera</taxon>
        <taxon>Eurotatoria</taxon>
        <taxon>Bdelloidea</taxon>
        <taxon>Philodinida</taxon>
        <taxon>Philodinidae</taxon>
        <taxon>Rotaria</taxon>
    </lineage>
</organism>
<evidence type="ECO:0000313" key="3">
    <source>
        <dbReference type="Proteomes" id="UP000663873"/>
    </source>
</evidence>
<sequence length="64" mass="7280">QFKATLGEAGAEYKNIIRLVSDARQTCQENGLEFISNPYSNIQPEVNSKATILFFIFLKSQKLR</sequence>
<gene>
    <name evidence="1" type="ORF">UJA718_LOCUS43792</name>
    <name evidence="2" type="ORF">UJA718_LOCUS43793</name>
</gene>
<keyword evidence="3" id="KW-1185">Reference proteome</keyword>
<evidence type="ECO:0000313" key="2">
    <source>
        <dbReference type="EMBL" id="CAF4858990.1"/>
    </source>
</evidence>
<protein>
    <submittedName>
        <fullName evidence="2">Uncharacterized protein</fullName>
    </submittedName>
</protein>
<name>A0A821SJK9_9BILA</name>
<feature type="non-terminal residue" evidence="2">
    <location>
        <position position="1"/>
    </location>
</feature>
<dbReference type="Proteomes" id="UP000663873">
    <property type="component" value="Unassembled WGS sequence"/>
</dbReference>
<dbReference type="AlphaFoldDB" id="A0A821SJK9"/>
<evidence type="ECO:0000313" key="1">
    <source>
        <dbReference type="EMBL" id="CAF4858972.1"/>
    </source>
</evidence>
<accession>A0A821SJK9</accession>
<proteinExistence type="predicted"/>